<dbReference type="EMBL" id="CM041546">
    <property type="protein sequence ID" value="KAI3361416.1"/>
    <property type="molecule type" value="Genomic_DNA"/>
</dbReference>
<evidence type="ECO:0000313" key="1">
    <source>
        <dbReference type="EMBL" id="KAI3361416.1"/>
    </source>
</evidence>
<feature type="non-terminal residue" evidence="1">
    <location>
        <position position="1"/>
    </location>
</feature>
<sequence length="105" mass="11000">PPCDPSSGQAHQSIKVNTGANQLSSQKHSSSTSHCAITAQCTYTHTHTQPTLILPAMEVMTPCTSTKKGVRRPWVHGGGASCLGKNARGLEWPGLGNGLAIVPQE</sequence>
<organism evidence="1 2">
    <name type="scientific">Scortum barcoo</name>
    <name type="common">barcoo grunter</name>
    <dbReference type="NCBI Taxonomy" id="214431"/>
    <lineage>
        <taxon>Eukaryota</taxon>
        <taxon>Metazoa</taxon>
        <taxon>Chordata</taxon>
        <taxon>Craniata</taxon>
        <taxon>Vertebrata</taxon>
        <taxon>Euteleostomi</taxon>
        <taxon>Actinopterygii</taxon>
        <taxon>Neopterygii</taxon>
        <taxon>Teleostei</taxon>
        <taxon>Neoteleostei</taxon>
        <taxon>Acanthomorphata</taxon>
        <taxon>Eupercaria</taxon>
        <taxon>Centrarchiformes</taxon>
        <taxon>Terapontoidei</taxon>
        <taxon>Terapontidae</taxon>
        <taxon>Scortum</taxon>
    </lineage>
</organism>
<proteinExistence type="predicted"/>
<protein>
    <submittedName>
        <fullName evidence="1">Uncharacterized protein</fullName>
    </submittedName>
</protein>
<evidence type="ECO:0000313" key="2">
    <source>
        <dbReference type="Proteomes" id="UP000831701"/>
    </source>
</evidence>
<reference evidence="1" key="1">
    <citation type="submission" date="2022-04" db="EMBL/GenBank/DDBJ databases">
        <title>Jade perch genome.</title>
        <authorList>
            <person name="Chao B."/>
        </authorList>
    </citation>
    <scope>NUCLEOTIDE SEQUENCE</scope>
    <source>
        <strain evidence="1">CB-2022</strain>
    </source>
</reference>
<keyword evidence="2" id="KW-1185">Reference proteome</keyword>
<accession>A0ACB8W116</accession>
<comment type="caution">
    <text evidence="1">The sequence shown here is derived from an EMBL/GenBank/DDBJ whole genome shotgun (WGS) entry which is preliminary data.</text>
</comment>
<dbReference type="Proteomes" id="UP000831701">
    <property type="component" value="Chromosome 16"/>
</dbReference>
<gene>
    <name evidence="1" type="ORF">L3Q82_013584</name>
</gene>
<name>A0ACB8W116_9TELE</name>
<feature type="non-terminal residue" evidence="1">
    <location>
        <position position="105"/>
    </location>
</feature>